<evidence type="ECO:0000313" key="2">
    <source>
        <dbReference type="Proteomes" id="UP001529510"/>
    </source>
</evidence>
<reference evidence="1 2" key="1">
    <citation type="submission" date="2024-05" db="EMBL/GenBank/DDBJ databases">
        <title>Genome sequencing and assembly of Indian major carp, Cirrhinus mrigala (Hamilton, 1822).</title>
        <authorList>
            <person name="Mohindra V."/>
            <person name="Chowdhury L.M."/>
            <person name="Lal K."/>
            <person name="Jena J.K."/>
        </authorList>
    </citation>
    <scope>NUCLEOTIDE SEQUENCE [LARGE SCALE GENOMIC DNA]</scope>
    <source>
        <strain evidence="1">CM1030</strain>
        <tissue evidence="1">Blood</tissue>
    </source>
</reference>
<comment type="caution">
    <text evidence="1">The sequence shown here is derived from an EMBL/GenBank/DDBJ whole genome shotgun (WGS) entry which is preliminary data.</text>
</comment>
<name>A0ABD0RJ34_CIRMR</name>
<keyword evidence="2" id="KW-1185">Reference proteome</keyword>
<accession>A0ABD0RJ34</accession>
<gene>
    <name evidence="1" type="ORF">M9458_007084</name>
</gene>
<feature type="non-terminal residue" evidence="1">
    <location>
        <position position="100"/>
    </location>
</feature>
<dbReference type="EMBL" id="JAMKFB020000003">
    <property type="protein sequence ID" value="KAL0198544.1"/>
    <property type="molecule type" value="Genomic_DNA"/>
</dbReference>
<protein>
    <submittedName>
        <fullName evidence="1">Uncharacterized protein</fullName>
    </submittedName>
</protein>
<feature type="non-terminal residue" evidence="1">
    <location>
        <position position="1"/>
    </location>
</feature>
<organism evidence="1 2">
    <name type="scientific">Cirrhinus mrigala</name>
    <name type="common">Mrigala</name>
    <dbReference type="NCBI Taxonomy" id="683832"/>
    <lineage>
        <taxon>Eukaryota</taxon>
        <taxon>Metazoa</taxon>
        <taxon>Chordata</taxon>
        <taxon>Craniata</taxon>
        <taxon>Vertebrata</taxon>
        <taxon>Euteleostomi</taxon>
        <taxon>Actinopterygii</taxon>
        <taxon>Neopterygii</taxon>
        <taxon>Teleostei</taxon>
        <taxon>Ostariophysi</taxon>
        <taxon>Cypriniformes</taxon>
        <taxon>Cyprinidae</taxon>
        <taxon>Labeoninae</taxon>
        <taxon>Labeonini</taxon>
        <taxon>Cirrhinus</taxon>
    </lineage>
</organism>
<evidence type="ECO:0000313" key="1">
    <source>
        <dbReference type="EMBL" id="KAL0198544.1"/>
    </source>
</evidence>
<dbReference type="Proteomes" id="UP001529510">
    <property type="component" value="Unassembled WGS sequence"/>
</dbReference>
<dbReference type="AlphaFoldDB" id="A0ABD0RJ34"/>
<sequence>PVRTLHRIALLYDANRPHFSITAVSAGDASTQVPQEVSEGGCQEWSVAGLVQNGMDHCVYTVVVSFSTEIFGTFRQTVVFDFGSEPVLMHRVMVDAASIE</sequence>
<proteinExistence type="predicted"/>